<dbReference type="OrthoDB" id="5353557at2759"/>
<evidence type="ECO:0000256" key="1">
    <source>
        <dbReference type="PROSITE-ProRule" id="PRU01193"/>
    </source>
</evidence>
<dbReference type="PROSITE" id="PS51846">
    <property type="entry name" value="CNNM"/>
    <property type="match status" value="1"/>
</dbReference>
<protein>
    <recommendedName>
        <fullName evidence="2">CNNM transmembrane domain-containing protein</fullName>
    </recommendedName>
</protein>
<keyword evidence="1" id="KW-0472">Membrane</keyword>
<proteinExistence type="predicted"/>
<keyword evidence="4" id="KW-1185">Reference proteome</keyword>
<dbReference type="AlphaFoldDB" id="A0A7J7M9H6"/>
<keyword evidence="1" id="KW-1133">Transmembrane helix</keyword>
<keyword evidence="1" id="KW-0812">Transmembrane</keyword>
<organism evidence="3 4">
    <name type="scientific">Kingdonia uniflora</name>
    <dbReference type="NCBI Taxonomy" id="39325"/>
    <lineage>
        <taxon>Eukaryota</taxon>
        <taxon>Viridiplantae</taxon>
        <taxon>Streptophyta</taxon>
        <taxon>Embryophyta</taxon>
        <taxon>Tracheophyta</taxon>
        <taxon>Spermatophyta</taxon>
        <taxon>Magnoliopsida</taxon>
        <taxon>Ranunculales</taxon>
        <taxon>Circaeasteraceae</taxon>
        <taxon>Kingdonia</taxon>
    </lineage>
</organism>
<dbReference type="GO" id="GO:0005737">
    <property type="term" value="C:cytoplasm"/>
    <property type="evidence" value="ECO:0007669"/>
    <property type="project" value="TreeGrafter"/>
</dbReference>
<name>A0A7J7M9H6_9MAGN</name>
<dbReference type="GO" id="GO:0016020">
    <property type="term" value="C:membrane"/>
    <property type="evidence" value="ECO:0007669"/>
    <property type="project" value="UniProtKB-UniRule"/>
</dbReference>
<dbReference type="InterPro" id="IPR045095">
    <property type="entry name" value="ACDP"/>
</dbReference>
<reference evidence="3 4" key="1">
    <citation type="journal article" date="2020" name="IScience">
        <title>Genome Sequencing of the Endangered Kingdonia uniflora (Circaeasteraceae, Ranunculales) Reveals Potential Mechanisms of Evolutionary Specialization.</title>
        <authorList>
            <person name="Sun Y."/>
            <person name="Deng T."/>
            <person name="Zhang A."/>
            <person name="Moore M.J."/>
            <person name="Landis J.B."/>
            <person name="Lin N."/>
            <person name="Zhang H."/>
            <person name="Zhang X."/>
            <person name="Huang J."/>
            <person name="Zhang X."/>
            <person name="Sun H."/>
            <person name="Wang H."/>
        </authorList>
    </citation>
    <scope>NUCLEOTIDE SEQUENCE [LARGE SCALE GENOMIC DNA]</scope>
    <source>
        <strain evidence="3">TB1705</strain>
        <tissue evidence="3">Leaf</tissue>
    </source>
</reference>
<dbReference type="PANTHER" id="PTHR12064">
    <property type="entry name" value="METAL TRANSPORTER CNNM"/>
    <property type="match status" value="1"/>
</dbReference>
<dbReference type="InterPro" id="IPR046342">
    <property type="entry name" value="CBS_dom_sf"/>
</dbReference>
<comment type="caution">
    <text evidence="3">The sequence shown here is derived from an EMBL/GenBank/DDBJ whole genome shotgun (WGS) entry which is preliminary data.</text>
</comment>
<dbReference type="GO" id="GO:0030026">
    <property type="term" value="P:intracellular manganese ion homeostasis"/>
    <property type="evidence" value="ECO:0007669"/>
    <property type="project" value="TreeGrafter"/>
</dbReference>
<feature type="domain" description="CNNM transmembrane" evidence="2">
    <location>
        <begin position="1"/>
        <end position="83"/>
    </location>
</feature>
<dbReference type="Proteomes" id="UP000541444">
    <property type="component" value="Unassembled WGS sequence"/>
</dbReference>
<dbReference type="EMBL" id="JACGCM010001690">
    <property type="protein sequence ID" value="KAF6151502.1"/>
    <property type="molecule type" value="Genomic_DNA"/>
</dbReference>
<dbReference type="GO" id="GO:0010960">
    <property type="term" value="P:magnesium ion homeostasis"/>
    <property type="evidence" value="ECO:0007669"/>
    <property type="project" value="InterPro"/>
</dbReference>
<evidence type="ECO:0000313" key="3">
    <source>
        <dbReference type="EMBL" id="KAF6151502.1"/>
    </source>
</evidence>
<accession>A0A7J7M9H6</accession>
<dbReference type="PANTHER" id="PTHR12064:SF59">
    <property type="entry name" value="CNNM TRANSMEMBRANE DOMAIN-CONTAINING PROTEIN"/>
    <property type="match status" value="1"/>
</dbReference>
<evidence type="ECO:0000313" key="4">
    <source>
        <dbReference type="Proteomes" id="UP000541444"/>
    </source>
</evidence>
<dbReference type="InterPro" id="IPR002550">
    <property type="entry name" value="CNNM"/>
</dbReference>
<gene>
    <name evidence="3" type="ORF">GIB67_016314</name>
</gene>
<sequence length="276" mass="31941">MPQSVCPRYGLAIGAKVAPAVRVLVWICFPIAYPISKILYNFKLLDYFLGNGHVTLFHRAEVQTLVDFHGNEAGKGGELTHDETTIITGALQLTQKIAKDTITPISDTFLVDINTKLDRYDTIISNYLALVLILWMQVKNLLTTHPADEALVKSIIIRKIQRFGCTYKLLSLYLGVLEFLRSCHCTISLERSQPHGYCYKDQWHTCRIARKQDCRQWEFQARSKKWDRDILQIDEYPLQKLAEEEEAVRIITMEDVIEELLQEEIFDETDNHYEDS</sequence>
<evidence type="ECO:0000259" key="2">
    <source>
        <dbReference type="PROSITE" id="PS51846"/>
    </source>
</evidence>
<dbReference type="Gene3D" id="3.10.580.10">
    <property type="entry name" value="CBS-domain"/>
    <property type="match status" value="1"/>
</dbReference>